<organism evidence="1">
    <name type="scientific">viral metagenome</name>
    <dbReference type="NCBI Taxonomy" id="1070528"/>
    <lineage>
        <taxon>unclassified sequences</taxon>
        <taxon>metagenomes</taxon>
        <taxon>organismal metagenomes</taxon>
    </lineage>
</organism>
<reference evidence="1" key="1">
    <citation type="submission" date="2020-03" db="EMBL/GenBank/DDBJ databases">
        <title>The deep terrestrial virosphere.</title>
        <authorList>
            <person name="Holmfeldt K."/>
            <person name="Nilsson E."/>
            <person name="Simone D."/>
            <person name="Lopez-Fernandez M."/>
            <person name="Wu X."/>
            <person name="de Brujin I."/>
            <person name="Lundin D."/>
            <person name="Andersson A."/>
            <person name="Bertilsson S."/>
            <person name="Dopson M."/>
        </authorList>
    </citation>
    <scope>NUCLEOTIDE SEQUENCE</scope>
    <source>
        <strain evidence="1">MM415B03056</strain>
    </source>
</reference>
<dbReference type="EMBL" id="MT142679">
    <property type="protein sequence ID" value="QJA87068.1"/>
    <property type="molecule type" value="Genomic_DNA"/>
</dbReference>
<evidence type="ECO:0000313" key="1">
    <source>
        <dbReference type="EMBL" id="QJA87068.1"/>
    </source>
</evidence>
<gene>
    <name evidence="1" type="ORF">MM415B03056_0016</name>
</gene>
<proteinExistence type="predicted"/>
<protein>
    <submittedName>
        <fullName evidence="1">Uncharacterized protein</fullName>
    </submittedName>
</protein>
<name>A0A6M3L113_9ZZZZ</name>
<accession>A0A6M3L113</accession>
<dbReference type="AlphaFoldDB" id="A0A6M3L113"/>
<sequence>MTPKKRLYDVLQVLKSDLYDIEGTIMELACAATPYAKDDQRLTKAIEAAYRLIGENRELT</sequence>